<keyword evidence="4" id="KW-1133">Transmembrane helix</keyword>
<dbReference type="EMBL" id="CP017708">
    <property type="protein sequence ID" value="AOY80299.1"/>
    <property type="molecule type" value="Genomic_DNA"/>
</dbReference>
<dbReference type="InterPro" id="IPR005331">
    <property type="entry name" value="Sulfotransferase"/>
</dbReference>
<evidence type="ECO:0000313" key="8">
    <source>
        <dbReference type="EMBL" id="AOY80299.1"/>
    </source>
</evidence>
<evidence type="ECO:0000256" key="5">
    <source>
        <dbReference type="ARBA" id="ARBA00023034"/>
    </source>
</evidence>
<dbReference type="PANTHER" id="PTHR12137">
    <property type="entry name" value="CARBOHYDRATE SULFOTRANSFERASE"/>
    <property type="match status" value="1"/>
</dbReference>
<evidence type="ECO:0000256" key="6">
    <source>
        <dbReference type="ARBA" id="ARBA00023136"/>
    </source>
</evidence>
<keyword evidence="6" id="KW-0472">Membrane</keyword>
<dbReference type="GO" id="GO:0016051">
    <property type="term" value="P:carbohydrate biosynthetic process"/>
    <property type="evidence" value="ECO:0007669"/>
    <property type="project" value="InterPro"/>
</dbReference>
<evidence type="ECO:0000256" key="7">
    <source>
        <dbReference type="ARBA" id="ARBA00023180"/>
    </source>
</evidence>
<keyword evidence="5" id="KW-0333">Golgi apparatus</keyword>
<keyword evidence="2" id="KW-0808">Transferase</keyword>
<reference evidence="9" key="1">
    <citation type="submission" date="2016-10" db="EMBL/GenBank/DDBJ databases">
        <title>Comparative genomics uncovers the prolific and rare metabolic potential of the cyanobacterial genus Moorea.</title>
        <authorList>
            <person name="Leao T."/>
            <person name="Castelao G."/>
            <person name="Korobeynikov A."/>
            <person name="Monroe E.A."/>
            <person name="Podell S."/>
            <person name="Glukhov E."/>
            <person name="Allen E."/>
            <person name="Gerwick W.H."/>
            <person name="Gerwick L."/>
        </authorList>
    </citation>
    <scope>NUCLEOTIDE SEQUENCE [LARGE SCALE GENOMIC DNA]</scope>
    <source>
        <strain evidence="9">JHB</strain>
    </source>
</reference>
<dbReference type="Pfam" id="PF03567">
    <property type="entry name" value="Sulfotransfer_2"/>
    <property type="match status" value="1"/>
</dbReference>
<dbReference type="GO" id="GO:0016020">
    <property type="term" value="C:membrane"/>
    <property type="evidence" value="ECO:0007669"/>
    <property type="project" value="InterPro"/>
</dbReference>
<name>A0A1D9FY54_MOOP1</name>
<dbReference type="GO" id="GO:0008146">
    <property type="term" value="F:sulfotransferase activity"/>
    <property type="evidence" value="ECO:0007669"/>
    <property type="project" value="InterPro"/>
</dbReference>
<accession>A0A1D9FY54</accession>
<comment type="subcellular location">
    <subcellularLocation>
        <location evidence="1">Golgi apparatus membrane</location>
        <topology evidence="1">Single-pass type II membrane protein</topology>
    </subcellularLocation>
</comment>
<keyword evidence="3" id="KW-0812">Transmembrane</keyword>
<organism evidence="8 9">
    <name type="scientific">Moorena producens (strain JHB)</name>
    <dbReference type="NCBI Taxonomy" id="1454205"/>
    <lineage>
        <taxon>Bacteria</taxon>
        <taxon>Bacillati</taxon>
        <taxon>Cyanobacteriota</taxon>
        <taxon>Cyanophyceae</taxon>
        <taxon>Coleofasciculales</taxon>
        <taxon>Coleofasciculaceae</taxon>
        <taxon>Moorena</taxon>
    </lineage>
</organism>
<protein>
    <submittedName>
        <fullName evidence="8">Sulfotransferase family 2 domain-containing protein</fullName>
    </submittedName>
</protein>
<keyword evidence="7" id="KW-0325">Glycoprotein</keyword>
<dbReference type="Proteomes" id="UP000176944">
    <property type="component" value="Chromosome"/>
</dbReference>
<dbReference type="PANTHER" id="PTHR12137:SF54">
    <property type="entry name" value="CARBOHYDRATE SULFOTRANSFERASE"/>
    <property type="match status" value="1"/>
</dbReference>
<evidence type="ECO:0000313" key="9">
    <source>
        <dbReference type="Proteomes" id="UP000176944"/>
    </source>
</evidence>
<sequence>MLSNAFYFIQKMAINIGFIPSEWFCFSEYHPRKFYVFGDRRLVFIEVPKVASSSILYAIGKAYQVEFQDSIHNDPFWHIERDMLNPQQQEFYKFAFVRNPFDRLVSCYKNKLIQVRHQTKFNPSRYLFEGYIPLDATFAEFVKIITKINDCLADKHFKSQYAILSHGGKLLPDWIGRFETLADSWAEIAQKYGFEQDLPKFKSTEHLKNTPRDYRAYYTKELAEMVSRRYRKDLVLFGYTKAYQELLDFLDNK</sequence>
<dbReference type="AlphaFoldDB" id="A0A1D9FY54"/>
<dbReference type="Gene3D" id="3.40.50.300">
    <property type="entry name" value="P-loop containing nucleotide triphosphate hydrolases"/>
    <property type="match status" value="1"/>
</dbReference>
<dbReference type="InterPro" id="IPR018011">
    <property type="entry name" value="Carb_sulfotrans_8-10"/>
</dbReference>
<dbReference type="InterPro" id="IPR027417">
    <property type="entry name" value="P-loop_NTPase"/>
</dbReference>
<proteinExistence type="predicted"/>
<evidence type="ECO:0000256" key="3">
    <source>
        <dbReference type="ARBA" id="ARBA00022692"/>
    </source>
</evidence>
<dbReference type="SUPFAM" id="SSF52540">
    <property type="entry name" value="P-loop containing nucleoside triphosphate hydrolases"/>
    <property type="match status" value="1"/>
</dbReference>
<evidence type="ECO:0000256" key="4">
    <source>
        <dbReference type="ARBA" id="ARBA00022989"/>
    </source>
</evidence>
<gene>
    <name evidence="8" type="ORF">BJP36_10590</name>
</gene>
<evidence type="ECO:0000256" key="2">
    <source>
        <dbReference type="ARBA" id="ARBA00022679"/>
    </source>
</evidence>
<evidence type="ECO:0000256" key="1">
    <source>
        <dbReference type="ARBA" id="ARBA00004323"/>
    </source>
</evidence>